<accession>A0A7C8ZSY7</accession>
<reference evidence="1" key="1">
    <citation type="journal article" date="2013" name="J. Plant Res.">
        <title>Effect of fungi and light on seed germination of three Opuntia species from semiarid lands of central Mexico.</title>
        <authorList>
            <person name="Delgado-Sanchez P."/>
            <person name="Jimenez-Bremont J.F."/>
            <person name="Guerrero-Gonzalez Mde L."/>
            <person name="Flores J."/>
        </authorList>
    </citation>
    <scope>NUCLEOTIDE SEQUENCE</scope>
    <source>
        <tissue evidence="1">Cladode</tissue>
    </source>
</reference>
<evidence type="ECO:0000313" key="1">
    <source>
        <dbReference type="EMBL" id="MBA4650972.1"/>
    </source>
</evidence>
<dbReference type="EMBL" id="GISG01167766">
    <property type="protein sequence ID" value="MBA4650972.1"/>
    <property type="molecule type" value="Transcribed_RNA"/>
</dbReference>
<dbReference type="AlphaFoldDB" id="A0A7C8ZSY7"/>
<sequence>MILHELTTQSSLIMQPRKSSFKRMAGVGLCTHARAHKHKATQRGGEMEISYTYENFQLNFNSGGVCMHIKNSSELYQVVIFFHTITILTRHDFNQSLKKQA</sequence>
<proteinExistence type="predicted"/>
<protein>
    <submittedName>
        <fullName evidence="1">Uncharacterized protein</fullName>
    </submittedName>
</protein>
<name>A0A7C8ZSY7_OPUST</name>
<reference evidence="1" key="2">
    <citation type="submission" date="2020-07" db="EMBL/GenBank/DDBJ databases">
        <authorList>
            <person name="Vera ALvarez R."/>
            <person name="Arias-Moreno D.M."/>
            <person name="Jimenez-Jacinto V."/>
            <person name="Jimenez-Bremont J.F."/>
            <person name="Swaminathan K."/>
            <person name="Moose S.P."/>
            <person name="Guerrero-Gonzalez M.L."/>
            <person name="Marino-Ramirez L."/>
            <person name="Landsman D."/>
            <person name="Rodriguez-Kessler M."/>
            <person name="Delgado-Sanchez P."/>
        </authorList>
    </citation>
    <scope>NUCLEOTIDE SEQUENCE</scope>
    <source>
        <tissue evidence="1">Cladode</tissue>
    </source>
</reference>
<organism evidence="1">
    <name type="scientific">Opuntia streptacantha</name>
    <name type="common">Prickly pear cactus</name>
    <name type="synonym">Opuntia cardona</name>
    <dbReference type="NCBI Taxonomy" id="393608"/>
    <lineage>
        <taxon>Eukaryota</taxon>
        <taxon>Viridiplantae</taxon>
        <taxon>Streptophyta</taxon>
        <taxon>Embryophyta</taxon>
        <taxon>Tracheophyta</taxon>
        <taxon>Spermatophyta</taxon>
        <taxon>Magnoliopsida</taxon>
        <taxon>eudicotyledons</taxon>
        <taxon>Gunneridae</taxon>
        <taxon>Pentapetalae</taxon>
        <taxon>Caryophyllales</taxon>
        <taxon>Cactineae</taxon>
        <taxon>Cactaceae</taxon>
        <taxon>Opuntioideae</taxon>
        <taxon>Opuntia</taxon>
    </lineage>
</organism>